<feature type="compositionally biased region" description="Low complexity" evidence="1">
    <location>
        <begin position="107"/>
        <end position="124"/>
    </location>
</feature>
<keyword evidence="2" id="KW-0732">Signal</keyword>
<accession>A0A0J8S4F4</accession>
<dbReference type="AlphaFoldDB" id="A0A0J8S4F4"/>
<gene>
    <name evidence="3" type="ORF">CIHG_09046</name>
</gene>
<evidence type="ECO:0000313" key="4">
    <source>
        <dbReference type="Proteomes" id="UP000054563"/>
    </source>
</evidence>
<protein>
    <submittedName>
        <fullName evidence="3">Uncharacterized protein</fullName>
    </submittedName>
</protein>
<feature type="signal peptide" evidence="2">
    <location>
        <begin position="1"/>
        <end position="17"/>
    </location>
</feature>
<dbReference type="Proteomes" id="UP000054563">
    <property type="component" value="Unassembled WGS sequence"/>
</dbReference>
<evidence type="ECO:0000256" key="2">
    <source>
        <dbReference type="SAM" id="SignalP"/>
    </source>
</evidence>
<sequence>MSPTSFLSFLFMMETEAMINSPQWQHPPTPTTQKTGMDDVLRPRRRDVPLAAAQPKPDRGKPGSVQTFPAPTRPTRRRVARARGLPIAWQPSDDDRHHRPPNLISRPPTASSLPACSSSSTTLPVPTASIRTLNDNLSNPRELPYHRPTCKRPLIISAPPWFEHTYSVQASASPMSTECCHYYTVFPSIFNHRYLGLPALAFPPAMSSLLLWTERYTARWPTVPRREDCAAVGIELHEVIAILSGIFYFSPLLQRIFVYDQLNTGTMPRHFYRLFR</sequence>
<evidence type="ECO:0000313" key="3">
    <source>
        <dbReference type="EMBL" id="KMU91234.1"/>
    </source>
</evidence>
<organism evidence="3 4">
    <name type="scientific">Coccidioides immitis H538.4</name>
    <dbReference type="NCBI Taxonomy" id="396776"/>
    <lineage>
        <taxon>Eukaryota</taxon>
        <taxon>Fungi</taxon>
        <taxon>Dikarya</taxon>
        <taxon>Ascomycota</taxon>
        <taxon>Pezizomycotina</taxon>
        <taxon>Eurotiomycetes</taxon>
        <taxon>Eurotiomycetidae</taxon>
        <taxon>Onygenales</taxon>
        <taxon>Onygenaceae</taxon>
        <taxon>Coccidioides</taxon>
    </lineage>
</organism>
<feature type="compositionally biased region" description="Basic and acidic residues" evidence="1">
    <location>
        <begin position="36"/>
        <end position="48"/>
    </location>
</feature>
<evidence type="ECO:0000256" key="1">
    <source>
        <dbReference type="SAM" id="MobiDB-lite"/>
    </source>
</evidence>
<feature type="region of interest" description="Disordered" evidence="1">
    <location>
        <begin position="21"/>
        <end position="133"/>
    </location>
</feature>
<name>A0A0J8S4F4_COCIT</name>
<proteinExistence type="predicted"/>
<feature type="chain" id="PRO_5005308470" evidence="2">
    <location>
        <begin position="18"/>
        <end position="276"/>
    </location>
</feature>
<reference evidence="4" key="1">
    <citation type="journal article" date="2010" name="Genome Res.">
        <title>Population genomic sequencing of Coccidioides fungi reveals recent hybridization and transposon control.</title>
        <authorList>
            <person name="Neafsey D.E."/>
            <person name="Barker B.M."/>
            <person name="Sharpton T.J."/>
            <person name="Stajich J.E."/>
            <person name="Park D.J."/>
            <person name="Whiston E."/>
            <person name="Hung C.-Y."/>
            <person name="McMahan C."/>
            <person name="White J."/>
            <person name="Sykes S."/>
            <person name="Heiman D."/>
            <person name="Young S."/>
            <person name="Zeng Q."/>
            <person name="Abouelleil A."/>
            <person name="Aftuck L."/>
            <person name="Bessette D."/>
            <person name="Brown A."/>
            <person name="FitzGerald M."/>
            <person name="Lui A."/>
            <person name="Macdonald J.P."/>
            <person name="Priest M."/>
            <person name="Orbach M.J."/>
            <person name="Galgiani J.N."/>
            <person name="Kirkland T.N."/>
            <person name="Cole G.T."/>
            <person name="Birren B.W."/>
            <person name="Henn M.R."/>
            <person name="Taylor J.W."/>
            <person name="Rounsley S.D."/>
        </authorList>
    </citation>
    <scope>NUCLEOTIDE SEQUENCE [LARGE SCALE GENOMIC DNA]</scope>
    <source>
        <strain evidence="4">H538.4</strain>
    </source>
</reference>
<dbReference type="VEuPathDB" id="FungiDB:CIHG_09046"/>
<dbReference type="EMBL" id="DS017033">
    <property type="protein sequence ID" value="KMU91234.1"/>
    <property type="molecule type" value="Genomic_DNA"/>
</dbReference>